<evidence type="ECO:0000256" key="1">
    <source>
        <dbReference type="ARBA" id="ARBA00005187"/>
    </source>
</evidence>
<dbReference type="InterPro" id="IPR033738">
    <property type="entry name" value="AsnB_N"/>
</dbReference>
<dbReference type="InterPro" id="IPR006426">
    <property type="entry name" value="Asn_synth_AEB"/>
</dbReference>
<dbReference type="NCBIfam" id="TIGR01536">
    <property type="entry name" value="asn_synth_AEB"/>
    <property type="match status" value="1"/>
</dbReference>
<dbReference type="InterPro" id="IPR051786">
    <property type="entry name" value="ASN_synthetase/amidase"/>
</dbReference>
<evidence type="ECO:0000256" key="4">
    <source>
        <dbReference type="ARBA" id="ARBA00022741"/>
    </source>
</evidence>
<feature type="site" description="Important for beta-aspartyl-AMP intermediate formation" evidence="11">
    <location>
        <position position="379"/>
    </location>
</feature>
<dbReference type="InterPro" id="IPR014729">
    <property type="entry name" value="Rossmann-like_a/b/a_fold"/>
</dbReference>
<dbReference type="RefSeq" id="WP_191141821.1">
    <property type="nucleotide sequence ID" value="NZ_JACXAH010000008.1"/>
</dbReference>
<dbReference type="InterPro" id="IPR029055">
    <property type="entry name" value="Ntn_hydrolases_N"/>
</dbReference>
<name>A0A926RTR7_9BACL</name>
<accession>A0A926RTR7</accession>
<dbReference type="GO" id="GO:0006529">
    <property type="term" value="P:asparagine biosynthetic process"/>
    <property type="evidence" value="ECO:0007669"/>
    <property type="project" value="UniProtKB-KW"/>
</dbReference>
<dbReference type="PANTHER" id="PTHR43284">
    <property type="entry name" value="ASPARAGINE SYNTHETASE (GLUTAMINE-HYDROLYZING)"/>
    <property type="match status" value="1"/>
</dbReference>
<gene>
    <name evidence="13" type="primary">asnB</name>
    <name evidence="13" type="ORF">IC620_06595</name>
</gene>
<evidence type="ECO:0000256" key="10">
    <source>
        <dbReference type="PIRSR" id="PIRSR001589-2"/>
    </source>
</evidence>
<organism evidence="13 14">
    <name type="scientific">Polycladospora coralii</name>
    <dbReference type="NCBI Taxonomy" id="2771432"/>
    <lineage>
        <taxon>Bacteria</taxon>
        <taxon>Bacillati</taxon>
        <taxon>Bacillota</taxon>
        <taxon>Bacilli</taxon>
        <taxon>Bacillales</taxon>
        <taxon>Thermoactinomycetaceae</taxon>
        <taxon>Polycladospora</taxon>
    </lineage>
</organism>
<dbReference type="EMBL" id="JACXAH010000008">
    <property type="protein sequence ID" value="MBD1372028.1"/>
    <property type="molecule type" value="Genomic_DNA"/>
</dbReference>
<dbReference type="Proteomes" id="UP000661691">
    <property type="component" value="Unassembled WGS sequence"/>
</dbReference>
<evidence type="ECO:0000256" key="8">
    <source>
        <dbReference type="ARBA" id="ARBA00048741"/>
    </source>
</evidence>
<keyword evidence="6 9" id="KW-0061">Asparagine biosynthesis</keyword>
<evidence type="ECO:0000313" key="14">
    <source>
        <dbReference type="Proteomes" id="UP000661691"/>
    </source>
</evidence>
<proteinExistence type="inferred from homology"/>
<evidence type="ECO:0000256" key="6">
    <source>
        <dbReference type="ARBA" id="ARBA00022888"/>
    </source>
</evidence>
<comment type="catalytic activity">
    <reaction evidence="8">
        <text>L-aspartate + L-glutamine + ATP + H2O = L-asparagine + L-glutamate + AMP + diphosphate + H(+)</text>
        <dbReference type="Rhea" id="RHEA:12228"/>
        <dbReference type="ChEBI" id="CHEBI:15377"/>
        <dbReference type="ChEBI" id="CHEBI:15378"/>
        <dbReference type="ChEBI" id="CHEBI:29985"/>
        <dbReference type="ChEBI" id="CHEBI:29991"/>
        <dbReference type="ChEBI" id="CHEBI:30616"/>
        <dbReference type="ChEBI" id="CHEBI:33019"/>
        <dbReference type="ChEBI" id="CHEBI:58048"/>
        <dbReference type="ChEBI" id="CHEBI:58359"/>
        <dbReference type="ChEBI" id="CHEBI:456215"/>
        <dbReference type="EC" id="6.3.5.4"/>
    </reaction>
</comment>
<evidence type="ECO:0000256" key="3">
    <source>
        <dbReference type="ARBA" id="ARBA00012737"/>
    </source>
</evidence>
<dbReference type="Pfam" id="PF00733">
    <property type="entry name" value="Asn_synthase"/>
    <property type="match status" value="1"/>
</dbReference>
<evidence type="ECO:0000256" key="2">
    <source>
        <dbReference type="ARBA" id="ARBA00005752"/>
    </source>
</evidence>
<dbReference type="GO" id="GO:0005829">
    <property type="term" value="C:cytosol"/>
    <property type="evidence" value="ECO:0007669"/>
    <property type="project" value="TreeGrafter"/>
</dbReference>
<evidence type="ECO:0000256" key="11">
    <source>
        <dbReference type="PIRSR" id="PIRSR001589-3"/>
    </source>
</evidence>
<dbReference type="CDD" id="cd01991">
    <property type="entry name" value="Asn_synthase_B_C"/>
    <property type="match status" value="1"/>
</dbReference>
<keyword evidence="9" id="KW-0028">Amino-acid biosynthesis</keyword>
<dbReference type="InterPro" id="IPR017932">
    <property type="entry name" value="GATase_2_dom"/>
</dbReference>
<dbReference type="EC" id="6.3.5.4" evidence="3"/>
<sequence length="614" mass="71323">MCGITGWVDFDQDLSREVAILNHMNQTQIDRGPDADGIWVSAHAALAHRRLIVIDPEGGVQPMIKHRGAYKTVIVYNGELYNIEELRNQLRSCGHHLTTRSDTELILAAYLEWGEACPKYLNGIFAFAIWDEKEQMLFVARDRIGVKPLFFARIGTSFIFGSEMKSLLAHPYVAPVIDEEGIAELMMIGPARTPGVGVFKDIKELKPGHILKFKSQDLDIKPYWELESTYHEDDFDTTVERVRTLFQQAVERQLVSDVPLGTMLSGGLDSSAISSWAAHIFKRDGRGPLHTYSIDYHDNEKYFHENEFQPNNDAPWVQLMSEYIESKHHRILIDNHELFNHIDRALVARDLPGMTDIDASLLLFAREIKKEMTVVLSGECADEVFGGYPWFHREELINADTFPWARLAADRVPFISPEIIRRIHPLDYLESRYQDTLSEVPRLSEESTIEARMREMFYLNLTRWMPTLLDRKDRMSMAFGLEVRVPFCDHHLVEYAWNIPWSMKAHGNREKGLLRYALQDLLPQEVIDRKKSPYPKTHHPDYLKLMNNRVKKLVEHKNAPLFQLVDRKQVIAFLEQDLSKKHFPWFGQLMNVPALLAYWVQLNQWLIQYQVEIK</sequence>
<feature type="binding site" evidence="10">
    <location>
        <position position="102"/>
    </location>
    <ligand>
        <name>L-glutamine</name>
        <dbReference type="ChEBI" id="CHEBI:58359"/>
    </ligand>
</feature>
<protein>
    <recommendedName>
        <fullName evidence="3">asparagine synthase (glutamine-hydrolyzing)</fullName>
        <ecNumber evidence="3">6.3.5.4</ecNumber>
    </recommendedName>
</protein>
<dbReference type="CDD" id="cd00712">
    <property type="entry name" value="AsnB"/>
    <property type="match status" value="1"/>
</dbReference>
<dbReference type="SUPFAM" id="SSF56235">
    <property type="entry name" value="N-terminal nucleophile aminohydrolases (Ntn hydrolases)"/>
    <property type="match status" value="1"/>
</dbReference>
<dbReference type="Pfam" id="PF13537">
    <property type="entry name" value="GATase_7"/>
    <property type="match status" value="1"/>
</dbReference>
<dbReference type="Gene3D" id="3.40.50.620">
    <property type="entry name" value="HUPs"/>
    <property type="match status" value="1"/>
</dbReference>
<feature type="binding site" evidence="10">
    <location>
        <begin position="377"/>
        <end position="378"/>
    </location>
    <ligand>
        <name>ATP</name>
        <dbReference type="ChEBI" id="CHEBI:30616"/>
    </ligand>
</feature>
<dbReference type="PIRSF" id="PIRSF001589">
    <property type="entry name" value="Asn_synthetase_glu-h"/>
    <property type="match status" value="1"/>
</dbReference>
<dbReference type="GO" id="GO:0004066">
    <property type="term" value="F:asparagine synthase (glutamine-hydrolyzing) activity"/>
    <property type="evidence" value="ECO:0007669"/>
    <property type="project" value="UniProtKB-EC"/>
</dbReference>
<dbReference type="GO" id="GO:0005524">
    <property type="term" value="F:ATP binding"/>
    <property type="evidence" value="ECO:0007669"/>
    <property type="project" value="UniProtKB-KW"/>
</dbReference>
<evidence type="ECO:0000259" key="12">
    <source>
        <dbReference type="PROSITE" id="PS51278"/>
    </source>
</evidence>
<feature type="domain" description="Glutamine amidotransferase type-2" evidence="12">
    <location>
        <begin position="2"/>
        <end position="216"/>
    </location>
</feature>
<dbReference type="Gene3D" id="3.60.20.10">
    <property type="entry name" value="Glutamine Phosphoribosylpyrophosphate, subunit 1, domain 1"/>
    <property type="match status" value="1"/>
</dbReference>
<feature type="active site" description="For GATase activity" evidence="9">
    <location>
        <position position="2"/>
    </location>
</feature>
<keyword evidence="13" id="KW-0436">Ligase</keyword>
<dbReference type="SUPFAM" id="SSF52402">
    <property type="entry name" value="Adenine nucleotide alpha hydrolases-like"/>
    <property type="match status" value="1"/>
</dbReference>
<feature type="binding site" evidence="10">
    <location>
        <position position="294"/>
    </location>
    <ligand>
        <name>ATP</name>
        <dbReference type="ChEBI" id="CHEBI:30616"/>
    </ligand>
</feature>
<comment type="similarity">
    <text evidence="2">Belongs to the asparagine synthetase family.</text>
</comment>
<dbReference type="PROSITE" id="PS51278">
    <property type="entry name" value="GATASE_TYPE_2"/>
    <property type="match status" value="1"/>
</dbReference>
<dbReference type="AlphaFoldDB" id="A0A926RTR7"/>
<evidence type="ECO:0000256" key="7">
    <source>
        <dbReference type="ARBA" id="ARBA00022962"/>
    </source>
</evidence>
<comment type="pathway">
    <text evidence="1">Amino-acid biosynthesis; L-asparagine biosynthesis; L-asparagine from L-aspartate (L-Gln route): step 1/1.</text>
</comment>
<evidence type="ECO:0000313" key="13">
    <source>
        <dbReference type="EMBL" id="MBD1372028.1"/>
    </source>
</evidence>
<keyword evidence="5 10" id="KW-0067">ATP-binding</keyword>
<dbReference type="InterPro" id="IPR001962">
    <property type="entry name" value="Asn_synthase"/>
</dbReference>
<keyword evidence="14" id="KW-1185">Reference proteome</keyword>
<reference evidence="13" key="1">
    <citation type="submission" date="2020-09" db="EMBL/GenBank/DDBJ databases">
        <title>A novel bacterium of genus Hazenella, isolated from South China Sea.</title>
        <authorList>
            <person name="Huang H."/>
            <person name="Mo K."/>
            <person name="Hu Y."/>
        </authorList>
    </citation>
    <scope>NUCLEOTIDE SEQUENCE</scope>
    <source>
        <strain evidence="13">IB182357</strain>
    </source>
</reference>
<comment type="caution">
    <text evidence="13">The sequence shown here is derived from an EMBL/GenBank/DDBJ whole genome shotgun (WGS) entry which is preliminary data.</text>
</comment>
<dbReference type="PANTHER" id="PTHR43284:SF1">
    <property type="entry name" value="ASPARAGINE SYNTHETASE"/>
    <property type="match status" value="1"/>
</dbReference>
<evidence type="ECO:0000256" key="5">
    <source>
        <dbReference type="ARBA" id="ARBA00022840"/>
    </source>
</evidence>
<keyword evidence="4 10" id="KW-0547">Nucleotide-binding</keyword>
<keyword evidence="7 9" id="KW-0315">Glutamine amidotransferase</keyword>
<evidence type="ECO:0000256" key="9">
    <source>
        <dbReference type="PIRSR" id="PIRSR001589-1"/>
    </source>
</evidence>